<dbReference type="GO" id="GO:0016020">
    <property type="term" value="C:membrane"/>
    <property type="evidence" value="ECO:0007669"/>
    <property type="project" value="UniProtKB-SubCell"/>
</dbReference>
<gene>
    <name evidence="8" type="ORF">VE01_08622</name>
</gene>
<feature type="domain" description="Rhodopsin" evidence="7">
    <location>
        <begin position="30"/>
        <end position="272"/>
    </location>
</feature>
<reference evidence="8 9" key="1">
    <citation type="submission" date="2016-03" db="EMBL/GenBank/DDBJ databases">
        <title>Comparative genomics of Pseudogymnoascus destructans, the fungus causing white-nose syndrome of bats.</title>
        <authorList>
            <person name="Palmer J.M."/>
            <person name="Drees K.P."/>
            <person name="Foster J.T."/>
            <person name="Lindner D.L."/>
        </authorList>
    </citation>
    <scope>NUCLEOTIDE SEQUENCE [LARGE SCALE GENOMIC DNA]</scope>
    <source>
        <strain evidence="8 9">UAMH 10579</strain>
    </source>
</reference>
<dbReference type="Proteomes" id="UP000091956">
    <property type="component" value="Unassembled WGS sequence"/>
</dbReference>
<keyword evidence="4 6" id="KW-0472">Membrane</keyword>
<evidence type="ECO:0000313" key="8">
    <source>
        <dbReference type="EMBL" id="OBT92998.1"/>
    </source>
</evidence>
<evidence type="ECO:0000256" key="4">
    <source>
        <dbReference type="ARBA" id="ARBA00023136"/>
    </source>
</evidence>
<feature type="transmembrane region" description="Helical" evidence="6">
    <location>
        <begin position="136"/>
        <end position="155"/>
    </location>
</feature>
<evidence type="ECO:0000313" key="9">
    <source>
        <dbReference type="Proteomes" id="UP000091956"/>
    </source>
</evidence>
<accession>A0A1B8GAZ6</accession>
<dbReference type="AlphaFoldDB" id="A0A1B8GAZ6"/>
<keyword evidence="2 6" id="KW-0812">Transmembrane</keyword>
<dbReference type="EMBL" id="KV460259">
    <property type="protein sequence ID" value="OBT92998.1"/>
    <property type="molecule type" value="Genomic_DNA"/>
</dbReference>
<feature type="transmembrane region" description="Helical" evidence="6">
    <location>
        <begin position="250"/>
        <end position="271"/>
    </location>
</feature>
<feature type="transmembrane region" description="Helical" evidence="6">
    <location>
        <begin position="215"/>
        <end position="238"/>
    </location>
</feature>
<organism evidence="8 9">
    <name type="scientific">Pseudogymnoascus verrucosus</name>
    <dbReference type="NCBI Taxonomy" id="342668"/>
    <lineage>
        <taxon>Eukaryota</taxon>
        <taxon>Fungi</taxon>
        <taxon>Dikarya</taxon>
        <taxon>Ascomycota</taxon>
        <taxon>Pezizomycotina</taxon>
        <taxon>Leotiomycetes</taxon>
        <taxon>Thelebolales</taxon>
        <taxon>Thelebolaceae</taxon>
        <taxon>Pseudogymnoascus</taxon>
    </lineage>
</organism>
<sequence length="371" mass="41959">MVLHNDTDPVELATQSWIMYSVGMALIVLRMGAQIKRHGLKGLKPDDYLMCLTAGFYTALIVTLIGSVSGVGGNGFTADVVATWTDAEKKEHIKNAILVQVCEQFMLATVYSVKVCMLLIYGRLTMGLKERFAVKLLAGYVALGFIGTELSMFLLCRPYNQYWAIPPNDIDQCAFYRKYSLPQAVFNISSDALMLAIPLPLVIRSHLPTKQKIAMVLLFSMGLFVIIAGIMSKSFALLPQNLDNIVYAFWYLREASVAVYVANMPLLWPMIRVITKFITREKDTTVSKSTGNSAAYELRTRKMQSQRLPNEETETWDQNSSQEMIVDRGVIFKNQTFEVQVTENKNYTKSRVYDEREHGENVYRVDVDSKS</sequence>
<keyword evidence="9" id="KW-1185">Reference proteome</keyword>
<proteinExistence type="inferred from homology"/>
<evidence type="ECO:0000259" key="7">
    <source>
        <dbReference type="Pfam" id="PF20684"/>
    </source>
</evidence>
<comment type="subcellular location">
    <subcellularLocation>
        <location evidence="1">Membrane</location>
        <topology evidence="1">Multi-pass membrane protein</topology>
    </subcellularLocation>
</comment>
<reference evidence="9" key="2">
    <citation type="journal article" date="2018" name="Nat. Commun.">
        <title>Extreme sensitivity to ultraviolet light in the fungal pathogen causing white-nose syndrome of bats.</title>
        <authorList>
            <person name="Palmer J.M."/>
            <person name="Drees K.P."/>
            <person name="Foster J.T."/>
            <person name="Lindner D.L."/>
        </authorList>
    </citation>
    <scope>NUCLEOTIDE SEQUENCE [LARGE SCALE GENOMIC DNA]</scope>
    <source>
        <strain evidence="9">UAMH 10579</strain>
    </source>
</reference>
<feature type="transmembrane region" description="Helical" evidence="6">
    <location>
        <begin position="184"/>
        <end position="203"/>
    </location>
</feature>
<feature type="transmembrane region" description="Helical" evidence="6">
    <location>
        <begin position="12"/>
        <end position="29"/>
    </location>
</feature>
<feature type="transmembrane region" description="Helical" evidence="6">
    <location>
        <begin position="105"/>
        <end position="124"/>
    </location>
</feature>
<protein>
    <recommendedName>
        <fullName evidence="7">Rhodopsin domain-containing protein</fullName>
    </recommendedName>
</protein>
<evidence type="ECO:0000256" key="6">
    <source>
        <dbReference type="SAM" id="Phobius"/>
    </source>
</evidence>
<dbReference type="GeneID" id="28842008"/>
<evidence type="ECO:0000256" key="3">
    <source>
        <dbReference type="ARBA" id="ARBA00022989"/>
    </source>
</evidence>
<dbReference type="OrthoDB" id="3903189at2759"/>
<dbReference type="Pfam" id="PF20684">
    <property type="entry name" value="Fung_rhodopsin"/>
    <property type="match status" value="1"/>
</dbReference>
<dbReference type="InterPro" id="IPR049326">
    <property type="entry name" value="Rhodopsin_dom_fungi"/>
</dbReference>
<evidence type="ECO:0000256" key="5">
    <source>
        <dbReference type="ARBA" id="ARBA00038359"/>
    </source>
</evidence>
<name>A0A1B8GAZ6_9PEZI</name>
<evidence type="ECO:0000256" key="2">
    <source>
        <dbReference type="ARBA" id="ARBA00022692"/>
    </source>
</evidence>
<evidence type="ECO:0000256" key="1">
    <source>
        <dbReference type="ARBA" id="ARBA00004141"/>
    </source>
</evidence>
<comment type="similarity">
    <text evidence="5">Belongs to the SAT4 family.</text>
</comment>
<dbReference type="InterPro" id="IPR052337">
    <property type="entry name" value="SAT4-like"/>
</dbReference>
<dbReference type="PANTHER" id="PTHR33048:SF149">
    <property type="entry name" value="UBID FAMILY DECARBOXYLASE"/>
    <property type="match status" value="1"/>
</dbReference>
<dbReference type="STRING" id="342668.A0A1B8GAZ6"/>
<dbReference type="PANTHER" id="PTHR33048">
    <property type="entry name" value="PTH11-LIKE INTEGRAL MEMBRANE PROTEIN (AFU_ORTHOLOGUE AFUA_5G11245)"/>
    <property type="match status" value="1"/>
</dbReference>
<keyword evidence="3 6" id="KW-1133">Transmembrane helix</keyword>
<dbReference type="RefSeq" id="XP_018126731.1">
    <property type="nucleotide sequence ID" value="XM_018278043.2"/>
</dbReference>
<feature type="transmembrane region" description="Helical" evidence="6">
    <location>
        <begin position="49"/>
        <end position="68"/>
    </location>
</feature>